<accession>A0A1H0RH80</accession>
<proteinExistence type="predicted"/>
<dbReference type="Proteomes" id="UP000199317">
    <property type="component" value="Unassembled WGS sequence"/>
</dbReference>
<organism evidence="2 3">
    <name type="scientific">Paracidovorax cattleyae</name>
    <dbReference type="NCBI Taxonomy" id="80868"/>
    <lineage>
        <taxon>Bacteria</taxon>
        <taxon>Pseudomonadati</taxon>
        <taxon>Pseudomonadota</taxon>
        <taxon>Betaproteobacteria</taxon>
        <taxon>Burkholderiales</taxon>
        <taxon>Comamonadaceae</taxon>
        <taxon>Paracidovorax</taxon>
    </lineage>
</organism>
<evidence type="ECO:0000313" key="3">
    <source>
        <dbReference type="Proteomes" id="UP000199317"/>
    </source>
</evidence>
<sequence length="84" mass="9234">MHTTEELILAAHVRELASAIRTGARAQALKEWERNSMEPNDAEGRAKRDAFSQEWSASHPVASFAAVAYAQIETVADAIKGIRQ</sequence>
<reference evidence="3" key="1">
    <citation type="submission" date="2016-10" db="EMBL/GenBank/DDBJ databases">
        <authorList>
            <person name="Varghese N."/>
            <person name="Submissions S."/>
        </authorList>
    </citation>
    <scope>NUCLEOTIDE SEQUENCE [LARGE SCALE GENOMIC DNA]</scope>
    <source>
        <strain evidence="3">DSM 17101</strain>
    </source>
</reference>
<keyword evidence="3" id="KW-1185">Reference proteome</keyword>
<dbReference type="AlphaFoldDB" id="A0A1H0RH80"/>
<protein>
    <submittedName>
        <fullName evidence="2">Uncharacterized protein</fullName>
    </submittedName>
</protein>
<feature type="region of interest" description="Disordered" evidence="1">
    <location>
        <begin position="31"/>
        <end position="51"/>
    </location>
</feature>
<gene>
    <name evidence="2" type="ORF">SAMN04489708_11061</name>
</gene>
<evidence type="ECO:0000256" key="1">
    <source>
        <dbReference type="SAM" id="MobiDB-lite"/>
    </source>
</evidence>
<dbReference type="EMBL" id="FNJL01000010">
    <property type="protein sequence ID" value="SDP28791.1"/>
    <property type="molecule type" value="Genomic_DNA"/>
</dbReference>
<evidence type="ECO:0000313" key="2">
    <source>
        <dbReference type="EMBL" id="SDP28791.1"/>
    </source>
</evidence>
<name>A0A1H0RH80_9BURK</name>